<organism evidence="1 2">
    <name type="scientific">Prochlorococcus marinus (strain MIT 9313)</name>
    <dbReference type="NCBI Taxonomy" id="74547"/>
    <lineage>
        <taxon>Bacteria</taxon>
        <taxon>Bacillati</taxon>
        <taxon>Cyanobacteriota</taxon>
        <taxon>Cyanophyceae</taxon>
        <taxon>Synechococcales</taxon>
        <taxon>Prochlorococcaceae</taxon>
        <taxon>Prochlorococcus</taxon>
    </lineage>
</organism>
<dbReference type="EMBL" id="BX548175">
    <property type="protein sequence ID" value="CAE21560.1"/>
    <property type="molecule type" value="Genomic_DNA"/>
</dbReference>
<protein>
    <submittedName>
        <fullName evidence="1">Uncharacterized protein</fullName>
    </submittedName>
</protein>
<gene>
    <name evidence="1" type="ordered locus">PMT_1385</name>
</gene>
<proteinExistence type="predicted"/>
<name>Q7V5Z8_PROMM</name>
<dbReference type="KEGG" id="pmt:PMT_1385"/>
<evidence type="ECO:0000313" key="1">
    <source>
        <dbReference type="EMBL" id="CAE21560.1"/>
    </source>
</evidence>
<reference evidence="1 2" key="1">
    <citation type="journal article" date="2003" name="Nature">
        <title>Genome divergence in two Prochlorococcus ecotypes reflects oceanic niche differentiation.</title>
        <authorList>
            <person name="Rocap G."/>
            <person name="Larimer F.W."/>
            <person name="Lamerdin J.E."/>
            <person name="Malfatti S."/>
            <person name="Chain P."/>
            <person name="Ahlgren N.A."/>
            <person name="Arellano A."/>
            <person name="Coleman M."/>
            <person name="Hauser L."/>
            <person name="Hess W.R."/>
            <person name="Johnson Z.I."/>
            <person name="Land M.L."/>
            <person name="Lindell D."/>
            <person name="Post A.F."/>
            <person name="Regala W."/>
            <person name="Shah M."/>
            <person name="Shaw S.L."/>
            <person name="Steglich C."/>
            <person name="Sullivan M.B."/>
            <person name="Ting C.S."/>
            <person name="Tolonen A."/>
            <person name="Webb E.A."/>
            <person name="Zinser E.R."/>
            <person name="Chisholm S.W."/>
        </authorList>
    </citation>
    <scope>NUCLEOTIDE SEQUENCE [LARGE SCALE GENOMIC DNA]</scope>
    <source>
        <strain evidence="2">MIT 9313</strain>
    </source>
</reference>
<dbReference type="Proteomes" id="UP000001423">
    <property type="component" value="Chromosome"/>
</dbReference>
<dbReference type="HOGENOM" id="CLU_2555556_0_0_3"/>
<sequence>MDGSSLRKRPAPKFDCSKAELACLALSTTDHDSTACDLNMIAMQSMISFKGDGSCQLKEFLPARRVHPAIDTRSPIGSDLRT</sequence>
<dbReference type="AlphaFoldDB" id="Q7V5Z8"/>
<keyword evidence="2" id="KW-1185">Reference proteome</keyword>
<accession>Q7V5Z8</accession>
<evidence type="ECO:0000313" key="2">
    <source>
        <dbReference type="Proteomes" id="UP000001423"/>
    </source>
</evidence>